<evidence type="ECO:0000256" key="1">
    <source>
        <dbReference type="SAM" id="Phobius"/>
    </source>
</evidence>
<sequence length="496" mass="56633">MTLTRPVKIAILLFLIPTLIFSLTIPILINPLTRYVLESKLDTVNLYLANRASNLNALILEQVAQINYECQASDMSLIRDSKHYNRFIRMIAVVNKDGRSCSTVGFPLQLSDELKAYDLSSGFYISTTPALFDTEKELLIYYQKEGNRIFWILDSSWQEEALIGDCINCFLLNFHYLSPSLNGLGMNRGNKEIAYQDDIITISRTVKEFDIQETLSAGKEFNQYLYYQLMYWGYPIALAIGILLSIFYLKFRNYKNSIQGLILKGIKDKQFIPYYQAILDSREERVVGYEILVRWCKGKEMVPPNEFVGPAETSGLIIQITNQIIRKVIDDLEQFDVQQWVSINIVPAHIESGGLAETLKELNWPTTKQIHFEITERTPFINIENAGRALSHLMAKGYKFKIDDFGTGYGGYSYIQNLGISCIKIDKMFIDTIGTDDLKIKVLNSIILSAQEANIEIIAEGVERGDQVDYLATRAVYLIQGFIYSKPSPIEHILQN</sequence>
<dbReference type="KEGG" id="vqi:CCZ37_05820"/>
<dbReference type="PANTHER" id="PTHR33121:SF56">
    <property type="entry name" value="SIGNALLING PROTEIN WITH EAL AND C2 DOMAINS"/>
    <property type="match status" value="1"/>
</dbReference>
<dbReference type="AlphaFoldDB" id="A0A223MXR6"/>
<evidence type="ECO:0000259" key="2">
    <source>
        <dbReference type="PROSITE" id="PS50883"/>
    </source>
</evidence>
<dbReference type="Pfam" id="PF00563">
    <property type="entry name" value="EAL"/>
    <property type="match status" value="1"/>
</dbReference>
<dbReference type="InterPro" id="IPR001633">
    <property type="entry name" value="EAL_dom"/>
</dbReference>
<dbReference type="PROSITE" id="PS50883">
    <property type="entry name" value="EAL"/>
    <property type="match status" value="1"/>
</dbReference>
<reference evidence="3 4" key="1">
    <citation type="submission" date="2017-08" db="EMBL/GenBank/DDBJ databases">
        <title>The Vibrio qinghaiensis sp.-Q67 is a luminous bacteria isolated firstly from Qinghai lake, Qinghai province, China, which has been proved to be very sensitive to detect environmental and food pollutants. Therefore, complete genome analysis of V. qinghaiensis sp.-Q67 highlights the potential application of this strain on detection of hazards in the contaminated environments.</title>
        <authorList>
            <person name="Gong L."/>
        </authorList>
    </citation>
    <scope>NUCLEOTIDE SEQUENCE [LARGE SCALE GENOMIC DNA]</scope>
    <source>
        <strain evidence="3 4">Q67</strain>
    </source>
</reference>
<proteinExistence type="predicted"/>
<keyword evidence="1" id="KW-0472">Membrane</keyword>
<dbReference type="Proteomes" id="UP000215148">
    <property type="component" value="Chromosome 1"/>
</dbReference>
<protein>
    <submittedName>
        <fullName evidence="3">EAL domain-containing protein</fullName>
    </submittedName>
</protein>
<dbReference type="Gene3D" id="3.20.20.450">
    <property type="entry name" value="EAL domain"/>
    <property type="match status" value="1"/>
</dbReference>
<keyword evidence="4" id="KW-1185">Reference proteome</keyword>
<feature type="transmembrane region" description="Helical" evidence="1">
    <location>
        <begin position="229"/>
        <end position="249"/>
    </location>
</feature>
<dbReference type="RefSeq" id="WP_094500000.1">
    <property type="nucleotide sequence ID" value="NZ_CAWNHI010000001.1"/>
</dbReference>
<dbReference type="PANTHER" id="PTHR33121">
    <property type="entry name" value="CYCLIC DI-GMP PHOSPHODIESTERASE PDEF"/>
    <property type="match status" value="1"/>
</dbReference>
<dbReference type="SMART" id="SM00052">
    <property type="entry name" value="EAL"/>
    <property type="match status" value="1"/>
</dbReference>
<evidence type="ECO:0000313" key="3">
    <source>
        <dbReference type="EMBL" id="ASU22137.1"/>
    </source>
</evidence>
<feature type="domain" description="EAL" evidence="2">
    <location>
        <begin position="255"/>
        <end position="496"/>
    </location>
</feature>
<accession>A0A223MXR6</accession>
<dbReference type="EMBL" id="CP022741">
    <property type="protein sequence ID" value="ASU22137.1"/>
    <property type="molecule type" value="Genomic_DNA"/>
</dbReference>
<dbReference type="GO" id="GO:0071111">
    <property type="term" value="F:cyclic-guanylate-specific phosphodiesterase activity"/>
    <property type="evidence" value="ECO:0007669"/>
    <property type="project" value="InterPro"/>
</dbReference>
<dbReference type="SUPFAM" id="SSF141868">
    <property type="entry name" value="EAL domain-like"/>
    <property type="match status" value="1"/>
</dbReference>
<gene>
    <name evidence="3" type="ORF">CCZ37_05820</name>
</gene>
<keyword evidence="1" id="KW-0812">Transmembrane</keyword>
<organism evidence="3 4">
    <name type="scientific">Vibrio qinghaiensis</name>
    <dbReference type="NCBI Taxonomy" id="2025808"/>
    <lineage>
        <taxon>Bacteria</taxon>
        <taxon>Pseudomonadati</taxon>
        <taxon>Pseudomonadota</taxon>
        <taxon>Gammaproteobacteria</taxon>
        <taxon>Vibrionales</taxon>
        <taxon>Vibrionaceae</taxon>
        <taxon>Vibrio</taxon>
    </lineage>
</organism>
<dbReference type="CDD" id="cd01948">
    <property type="entry name" value="EAL"/>
    <property type="match status" value="1"/>
</dbReference>
<feature type="transmembrane region" description="Helical" evidence="1">
    <location>
        <begin position="9"/>
        <end position="29"/>
    </location>
</feature>
<dbReference type="InterPro" id="IPR035919">
    <property type="entry name" value="EAL_sf"/>
</dbReference>
<keyword evidence="1" id="KW-1133">Transmembrane helix</keyword>
<evidence type="ECO:0000313" key="4">
    <source>
        <dbReference type="Proteomes" id="UP000215148"/>
    </source>
</evidence>
<name>A0A223MXR6_9VIBR</name>
<dbReference type="InterPro" id="IPR050706">
    <property type="entry name" value="Cyclic-di-GMP_PDE-like"/>
</dbReference>